<name>A0A4Q9L512_9MICR</name>
<dbReference type="EMBL" id="PIXR01001278">
    <property type="protein sequence ID" value="TBU01911.1"/>
    <property type="molecule type" value="Genomic_DNA"/>
</dbReference>
<evidence type="ECO:0000313" key="1">
    <source>
        <dbReference type="EMBL" id="TBU01911.1"/>
    </source>
</evidence>
<dbReference type="VEuPathDB" id="MicrosporidiaDB:CWI39_1278p0010"/>
<protein>
    <recommendedName>
        <fullName evidence="3">Phosphoribulokinase/uridine kinase domain-containing protein</fullName>
    </recommendedName>
</protein>
<dbReference type="PANTHER" id="PTHR10285">
    <property type="entry name" value="URIDINE KINASE"/>
    <property type="match status" value="1"/>
</dbReference>
<evidence type="ECO:0008006" key="3">
    <source>
        <dbReference type="Google" id="ProtNLM"/>
    </source>
</evidence>
<proteinExistence type="predicted"/>
<reference evidence="1 2" key="1">
    <citation type="submission" date="2017-12" db="EMBL/GenBank/DDBJ databases">
        <authorList>
            <person name="Pombert J.-F."/>
            <person name="Haag K.L."/>
            <person name="Ebert D."/>
        </authorList>
    </citation>
    <scope>NUCLEOTIDE SEQUENCE [LARGE SCALE GENOMIC DNA]</scope>
    <source>
        <strain evidence="1">IL-BN-2</strain>
    </source>
</reference>
<dbReference type="InterPro" id="IPR027417">
    <property type="entry name" value="P-loop_NTPase"/>
</dbReference>
<organism evidence="1 2">
    <name type="scientific">Hamiltosporidium magnivora</name>
    <dbReference type="NCBI Taxonomy" id="148818"/>
    <lineage>
        <taxon>Eukaryota</taxon>
        <taxon>Fungi</taxon>
        <taxon>Fungi incertae sedis</taxon>
        <taxon>Microsporidia</taxon>
        <taxon>Dubosqiidae</taxon>
        <taxon>Hamiltosporidium</taxon>
    </lineage>
</organism>
<evidence type="ECO:0000313" key="2">
    <source>
        <dbReference type="Proteomes" id="UP000293045"/>
    </source>
</evidence>
<dbReference type="Gene3D" id="3.40.50.300">
    <property type="entry name" value="P-loop containing nucleotide triphosphate hydrolases"/>
    <property type="match status" value="2"/>
</dbReference>
<dbReference type="SUPFAM" id="SSF52540">
    <property type="entry name" value="P-loop containing nucleoside triphosphate hydrolases"/>
    <property type="match status" value="2"/>
</dbReference>
<dbReference type="Proteomes" id="UP000293045">
    <property type="component" value="Unassembled WGS sequence"/>
</dbReference>
<accession>A0A4Q9L512</accession>
<dbReference type="VEuPathDB" id="MicrosporidiaDB:CWI36_1410p0020"/>
<gene>
    <name evidence="1" type="ORF">CWI39_1278p0010</name>
</gene>
<dbReference type="AlphaFoldDB" id="A0A4Q9L512"/>
<sequence>MTLHRSNNRETFHKLTKIIKQQYSTFTSQNKYIVCIQGCSASGKSTLALNIKNTLEQHNISVYVIHLDQYYKSLSKSNQDIKGVMNEGSNLEGVNINTSEFKGVNTCSGDLKGDNNTTSNNKVVNNSTSNNKGVNIHTSHKGVNAYTSNYKGVNNTTSNHKGVNTNAYDFDNPSAIDWLNVHKTLYALTTNNPYIPIYNYSFITEQSTGPTYIPNTYPIVIVIEGIYAYQVLSPIHFNTDLLNPYCKNNTVTYIPNKYKTLYSFHSSNNKNGLFTRNLNFENLLKSMGIKGDKNSNDNIPLNNNDGNNTPLNLLHTNNTPLDKFSYLKILNIRLSICKSKALSIRITRDTLYYNKLYSYSLHQFNTQVWPSTLKYVNSTVYTDNIKIIHGSFNKRCEYLIKGLVDYFDDNKSNKSNNIYNCNNKQLVVSKHIYNQESVTVLPSHDMYCKSLVSCTGECIFESNNDMTLYDE</sequence>
<comment type="caution">
    <text evidence="1">The sequence shown here is derived from an EMBL/GenBank/DDBJ whole genome shotgun (WGS) entry which is preliminary data.</text>
</comment>